<keyword evidence="2" id="KW-0560">Oxidoreductase</keyword>
<dbReference type="PROSITE" id="PS51790">
    <property type="entry name" value="MSRB"/>
    <property type="match status" value="1"/>
</dbReference>
<dbReference type="GO" id="GO:0006979">
    <property type="term" value="P:response to oxidative stress"/>
    <property type="evidence" value="ECO:0007669"/>
    <property type="project" value="InterPro"/>
</dbReference>
<accession>A0A381P0C4</accession>
<feature type="non-terminal residue" evidence="5">
    <location>
        <position position="44"/>
    </location>
</feature>
<organism evidence="5">
    <name type="scientific">marine metagenome</name>
    <dbReference type="NCBI Taxonomy" id="408172"/>
    <lineage>
        <taxon>unclassified sequences</taxon>
        <taxon>metagenomes</taxon>
        <taxon>ecological metagenomes</taxon>
    </lineage>
</organism>
<dbReference type="GO" id="GO:0030091">
    <property type="term" value="P:protein repair"/>
    <property type="evidence" value="ECO:0007669"/>
    <property type="project" value="InterPro"/>
</dbReference>
<reference evidence="5" key="1">
    <citation type="submission" date="2018-05" db="EMBL/GenBank/DDBJ databases">
        <authorList>
            <person name="Lanie J.A."/>
            <person name="Ng W.-L."/>
            <person name="Kazmierczak K.M."/>
            <person name="Andrzejewski T.M."/>
            <person name="Davidsen T.M."/>
            <person name="Wayne K.J."/>
            <person name="Tettelin H."/>
            <person name="Glass J.I."/>
            <person name="Rusch D."/>
            <person name="Podicherti R."/>
            <person name="Tsui H.-C.T."/>
            <person name="Winkler M.E."/>
        </authorList>
    </citation>
    <scope>NUCLEOTIDE SEQUENCE</scope>
</reference>
<dbReference type="PANTHER" id="PTHR10173">
    <property type="entry name" value="METHIONINE SULFOXIDE REDUCTASE"/>
    <property type="match status" value="1"/>
</dbReference>
<dbReference type="Pfam" id="PF01641">
    <property type="entry name" value="SelR"/>
    <property type="match status" value="1"/>
</dbReference>
<sequence>MDMKKKLSPAAHHVTQECGTEPPFTGEYYNHYETGNYHCVCCDA</sequence>
<evidence type="ECO:0000313" key="5">
    <source>
        <dbReference type="EMBL" id="SUZ60365.1"/>
    </source>
</evidence>
<dbReference type="InterPro" id="IPR028427">
    <property type="entry name" value="Met_Sox_Rdtase_MsrB"/>
</dbReference>
<gene>
    <name evidence="5" type="ORF">METZ01_LOCUS13219</name>
</gene>
<dbReference type="SUPFAM" id="SSF51316">
    <property type="entry name" value="Mss4-like"/>
    <property type="match status" value="1"/>
</dbReference>
<dbReference type="GO" id="GO:0033743">
    <property type="term" value="F:peptide-methionine (R)-S-oxide reductase activity"/>
    <property type="evidence" value="ECO:0007669"/>
    <property type="project" value="UniProtKB-EC"/>
</dbReference>
<evidence type="ECO:0000259" key="4">
    <source>
        <dbReference type="PROSITE" id="PS51790"/>
    </source>
</evidence>
<evidence type="ECO:0000256" key="2">
    <source>
        <dbReference type="ARBA" id="ARBA00023002"/>
    </source>
</evidence>
<comment type="catalytic activity">
    <reaction evidence="3">
        <text>L-methionyl-[protein] + [thioredoxin]-disulfide + H2O = L-methionyl-(R)-S-oxide-[protein] + [thioredoxin]-dithiol</text>
        <dbReference type="Rhea" id="RHEA:24164"/>
        <dbReference type="Rhea" id="RHEA-COMP:10698"/>
        <dbReference type="Rhea" id="RHEA-COMP:10700"/>
        <dbReference type="Rhea" id="RHEA-COMP:12313"/>
        <dbReference type="Rhea" id="RHEA-COMP:12314"/>
        <dbReference type="ChEBI" id="CHEBI:15377"/>
        <dbReference type="ChEBI" id="CHEBI:16044"/>
        <dbReference type="ChEBI" id="CHEBI:29950"/>
        <dbReference type="ChEBI" id="CHEBI:45764"/>
        <dbReference type="ChEBI" id="CHEBI:50058"/>
        <dbReference type="EC" id="1.8.4.12"/>
    </reaction>
</comment>
<dbReference type="GO" id="GO:0005737">
    <property type="term" value="C:cytoplasm"/>
    <property type="evidence" value="ECO:0007669"/>
    <property type="project" value="TreeGrafter"/>
</dbReference>
<proteinExistence type="predicted"/>
<evidence type="ECO:0000256" key="3">
    <source>
        <dbReference type="ARBA" id="ARBA00048488"/>
    </source>
</evidence>
<dbReference type="InterPro" id="IPR002579">
    <property type="entry name" value="Met_Sox_Rdtase_MsrB_dom"/>
</dbReference>
<protein>
    <recommendedName>
        <fullName evidence="1">peptide-methionine (R)-S-oxide reductase</fullName>
        <ecNumber evidence="1">1.8.4.12</ecNumber>
    </recommendedName>
</protein>
<dbReference type="InterPro" id="IPR011057">
    <property type="entry name" value="Mss4-like_sf"/>
</dbReference>
<evidence type="ECO:0000256" key="1">
    <source>
        <dbReference type="ARBA" id="ARBA00012499"/>
    </source>
</evidence>
<dbReference type="Gene3D" id="2.170.150.20">
    <property type="entry name" value="Peptide methionine sulfoxide reductase"/>
    <property type="match status" value="1"/>
</dbReference>
<feature type="domain" description="MsrB" evidence="4">
    <location>
        <begin position="1"/>
        <end position="44"/>
    </location>
</feature>
<dbReference type="PANTHER" id="PTHR10173:SF52">
    <property type="entry name" value="METHIONINE-R-SULFOXIDE REDUCTASE B1"/>
    <property type="match status" value="1"/>
</dbReference>
<dbReference type="AlphaFoldDB" id="A0A381P0C4"/>
<dbReference type="EC" id="1.8.4.12" evidence="1"/>
<dbReference type="EMBL" id="UINC01000738">
    <property type="protein sequence ID" value="SUZ60365.1"/>
    <property type="molecule type" value="Genomic_DNA"/>
</dbReference>
<name>A0A381P0C4_9ZZZZ</name>